<accession>A0AA49GZ47</accession>
<proteinExistence type="predicted"/>
<gene>
    <name evidence="1" type="primary">85</name>
    <name evidence="1" type="ORF">WOJTEK_85</name>
</gene>
<sequence>MKEMERMDAMSEPKKYRKKPVEIEAMQWDGTAEGATPIINWVLANDGNATFRCDSDEGCGGTAGTHYLVIRTLEGDMLANSRDYVIRGVQGEFYPCRADIFEQTYDEVSDD</sequence>
<evidence type="ECO:0000313" key="1">
    <source>
        <dbReference type="EMBL" id="UJQ86414.1"/>
    </source>
</evidence>
<organism evidence="1 2">
    <name type="scientific">Gordonia phage Wojtek</name>
    <dbReference type="NCBI Taxonomy" id="2910758"/>
    <lineage>
        <taxon>Viruses</taxon>
        <taxon>Duplodnaviria</taxon>
        <taxon>Heunggongvirae</taxon>
        <taxon>Uroviricota</taxon>
        <taxon>Caudoviricetes</taxon>
        <taxon>Dovevirinae</taxon>
        <taxon>Lambovirus</taxon>
        <taxon>Lambovirus wojtek</taxon>
    </lineage>
</organism>
<reference evidence="1 2" key="1">
    <citation type="submission" date="2021-11" db="EMBL/GenBank/DDBJ databases">
        <authorList>
            <person name="Puthoff D.P."/>
            <person name="Dawson N.J."/>
            <person name="McNemar A."/>
            <person name="Wilson J.R."/>
            <person name="Ball S.L."/>
            <person name="Garlena R.A."/>
            <person name="Russell D.A."/>
            <person name="Jacobs-Sera D."/>
            <person name="Hatfull G.F."/>
        </authorList>
    </citation>
    <scope>NUCLEOTIDE SEQUENCE [LARGE SCALE GENOMIC DNA]</scope>
</reference>
<name>A0AA49GZ47_9CAUD</name>
<dbReference type="Proteomes" id="UP001201386">
    <property type="component" value="Segment"/>
</dbReference>
<keyword evidence="2" id="KW-1185">Reference proteome</keyword>
<evidence type="ECO:0000313" key="2">
    <source>
        <dbReference type="Proteomes" id="UP001201386"/>
    </source>
</evidence>
<protein>
    <submittedName>
        <fullName evidence="1">Uncharacterized protein</fullName>
    </submittedName>
</protein>
<dbReference type="EMBL" id="OL455890">
    <property type="protein sequence ID" value="UJQ86414.1"/>
    <property type="molecule type" value="Genomic_DNA"/>
</dbReference>